<dbReference type="GO" id="GO:0000287">
    <property type="term" value="F:magnesium ion binding"/>
    <property type="evidence" value="ECO:0007669"/>
    <property type="project" value="TreeGrafter"/>
</dbReference>
<dbReference type="PROSITE" id="PS00165">
    <property type="entry name" value="DEHYDRATASE_SER_THR"/>
    <property type="match status" value="1"/>
</dbReference>
<dbReference type="FunFam" id="3.40.50.1100:FF:000041">
    <property type="entry name" value="Threonine ammonia-lyase, variant"/>
    <property type="match status" value="1"/>
</dbReference>
<keyword evidence="6" id="KW-0460">Magnesium</keyword>
<dbReference type="Gene3D" id="3.40.50.1100">
    <property type="match status" value="2"/>
</dbReference>
<dbReference type="FunFam" id="3.40.50.1100:FF:000007">
    <property type="entry name" value="L-threonine dehydratase catabolic TdcB"/>
    <property type="match status" value="1"/>
</dbReference>
<evidence type="ECO:0000259" key="9">
    <source>
        <dbReference type="Pfam" id="PF00291"/>
    </source>
</evidence>
<sequence length="315" mass="33217">MTVTLDDIRIAAERILPHVHRTPILSSAQLDAIAGCELHFKGEHLQKVGAFKARGAHNAVFALSEEQARLGVATHSSGNHAAALALAAKRRGISADIVMPSNAPQAKVDAVKGYGGHIHFCEPTLEARETTLAAVRAEGGQTEIHPYDNDQVIAGQGTTGLEITEQLAQTPPDVVITPVGGGGLLAGTAVAIKSLWPQCQVLGAEPSGADDAQRSFRAGRLIEQTGPDTVCDGLLTSLGVRNFALIQQHVDDILCADDSTIIEAMQLIWSRLKQVVEPSAAVPLACVLAHPERFAGKRVAIVFSGGNLDLAKLPW</sequence>
<evidence type="ECO:0000256" key="7">
    <source>
        <dbReference type="ARBA" id="ARBA00022898"/>
    </source>
</evidence>
<evidence type="ECO:0000256" key="3">
    <source>
        <dbReference type="ARBA" id="ARBA00001936"/>
    </source>
</evidence>
<dbReference type="GO" id="GO:0018114">
    <property type="term" value="F:threonine racemase activity"/>
    <property type="evidence" value="ECO:0007669"/>
    <property type="project" value="TreeGrafter"/>
</dbReference>
<dbReference type="Proteomes" id="UP000184268">
    <property type="component" value="Unassembled WGS sequence"/>
</dbReference>
<dbReference type="InterPro" id="IPR001926">
    <property type="entry name" value="TrpB-like_PALP"/>
</dbReference>
<dbReference type="STRING" id="299255.SAMN02745129_0664"/>
<dbReference type="PANTHER" id="PTHR43050:SF1">
    <property type="entry name" value="SERINE RACEMASE"/>
    <property type="match status" value="1"/>
</dbReference>
<dbReference type="OrthoDB" id="9811476at2"/>
<comment type="similarity">
    <text evidence="5">Belongs to the serine/threonine dehydratase family.</text>
</comment>
<dbReference type="GO" id="GO:0070179">
    <property type="term" value="P:D-serine biosynthetic process"/>
    <property type="evidence" value="ECO:0007669"/>
    <property type="project" value="TreeGrafter"/>
</dbReference>
<dbReference type="GO" id="GO:0003941">
    <property type="term" value="F:L-serine ammonia-lyase activity"/>
    <property type="evidence" value="ECO:0007669"/>
    <property type="project" value="TreeGrafter"/>
</dbReference>
<protein>
    <submittedName>
        <fullName evidence="10">Threonine dehydratase</fullName>
    </submittedName>
</protein>
<dbReference type="AlphaFoldDB" id="A0A1M5MKM6"/>
<dbReference type="InterPro" id="IPR000634">
    <property type="entry name" value="Ser/Thr_deHydtase_PyrdxlP-BS"/>
</dbReference>
<dbReference type="InterPro" id="IPR036052">
    <property type="entry name" value="TrpB-like_PALP_sf"/>
</dbReference>
<name>A0A1M5MKM6_9GAMM</name>
<dbReference type="GO" id="GO:0030170">
    <property type="term" value="F:pyridoxal phosphate binding"/>
    <property type="evidence" value="ECO:0007669"/>
    <property type="project" value="InterPro"/>
</dbReference>
<dbReference type="GO" id="GO:0005524">
    <property type="term" value="F:ATP binding"/>
    <property type="evidence" value="ECO:0007669"/>
    <property type="project" value="TreeGrafter"/>
</dbReference>
<gene>
    <name evidence="10" type="ORF">SAMN02745129_0664</name>
</gene>
<comment type="cofactor">
    <cofactor evidence="3">
        <name>Mn(2+)</name>
        <dbReference type="ChEBI" id="CHEBI:29035"/>
    </cofactor>
</comment>
<dbReference type="SUPFAM" id="SSF53686">
    <property type="entry name" value="Tryptophan synthase beta subunit-like PLP-dependent enzymes"/>
    <property type="match status" value="1"/>
</dbReference>
<evidence type="ECO:0000256" key="1">
    <source>
        <dbReference type="ARBA" id="ARBA00001913"/>
    </source>
</evidence>
<feature type="domain" description="Tryptophan synthase beta chain-like PALP" evidence="9">
    <location>
        <begin position="15"/>
        <end position="305"/>
    </location>
</feature>
<dbReference type="GO" id="GO:0030378">
    <property type="term" value="F:serine racemase activity"/>
    <property type="evidence" value="ECO:0007669"/>
    <property type="project" value="TreeGrafter"/>
</dbReference>
<keyword evidence="8" id="KW-0456">Lyase</keyword>
<evidence type="ECO:0000256" key="8">
    <source>
        <dbReference type="ARBA" id="ARBA00023239"/>
    </source>
</evidence>
<reference evidence="10 11" key="1">
    <citation type="submission" date="2016-11" db="EMBL/GenBank/DDBJ databases">
        <authorList>
            <person name="Jaros S."/>
            <person name="Januszkiewicz K."/>
            <person name="Wedrychowicz H."/>
        </authorList>
    </citation>
    <scope>NUCLEOTIDE SEQUENCE [LARGE SCALE GENOMIC DNA]</scope>
    <source>
        <strain evidence="10 11">DSM 16917</strain>
    </source>
</reference>
<comment type="cofactor">
    <cofactor evidence="2">
        <name>pyridoxal 5'-phosphate</name>
        <dbReference type="ChEBI" id="CHEBI:597326"/>
    </cofactor>
</comment>
<evidence type="ECO:0000256" key="2">
    <source>
        <dbReference type="ARBA" id="ARBA00001933"/>
    </source>
</evidence>
<dbReference type="Pfam" id="PF00291">
    <property type="entry name" value="PALP"/>
    <property type="match status" value="1"/>
</dbReference>
<dbReference type="EMBL" id="FQXG01000001">
    <property type="protein sequence ID" value="SHG77323.1"/>
    <property type="molecule type" value="Genomic_DNA"/>
</dbReference>
<proteinExistence type="inferred from homology"/>
<accession>A0A1M5MKM6</accession>
<keyword evidence="11" id="KW-1185">Reference proteome</keyword>
<keyword evidence="7" id="KW-0663">Pyridoxal phosphate</keyword>
<dbReference type="RefSeq" id="WP_067664558.1">
    <property type="nucleotide sequence ID" value="NZ_FQXG01000001.1"/>
</dbReference>
<evidence type="ECO:0000256" key="5">
    <source>
        <dbReference type="ARBA" id="ARBA00010869"/>
    </source>
</evidence>
<evidence type="ECO:0000256" key="6">
    <source>
        <dbReference type="ARBA" id="ARBA00022842"/>
    </source>
</evidence>
<comment type="cofactor">
    <cofactor evidence="4">
        <name>Mg(2+)</name>
        <dbReference type="ChEBI" id="CHEBI:18420"/>
    </cofactor>
</comment>
<dbReference type="PANTHER" id="PTHR43050">
    <property type="entry name" value="SERINE / THREONINE RACEMASE FAMILY MEMBER"/>
    <property type="match status" value="1"/>
</dbReference>
<dbReference type="CDD" id="cd01562">
    <property type="entry name" value="Thr-dehyd"/>
    <property type="match status" value="1"/>
</dbReference>
<evidence type="ECO:0000256" key="4">
    <source>
        <dbReference type="ARBA" id="ARBA00001946"/>
    </source>
</evidence>
<organism evidence="10 11">
    <name type="scientific">Ferrimonas marina</name>
    <dbReference type="NCBI Taxonomy" id="299255"/>
    <lineage>
        <taxon>Bacteria</taxon>
        <taxon>Pseudomonadati</taxon>
        <taxon>Pseudomonadota</taxon>
        <taxon>Gammaproteobacteria</taxon>
        <taxon>Alteromonadales</taxon>
        <taxon>Ferrimonadaceae</taxon>
        <taxon>Ferrimonas</taxon>
    </lineage>
</organism>
<comment type="cofactor">
    <cofactor evidence="1">
        <name>Ca(2+)</name>
        <dbReference type="ChEBI" id="CHEBI:29108"/>
    </cofactor>
</comment>
<evidence type="ECO:0000313" key="10">
    <source>
        <dbReference type="EMBL" id="SHG77323.1"/>
    </source>
</evidence>
<evidence type="ECO:0000313" key="11">
    <source>
        <dbReference type="Proteomes" id="UP000184268"/>
    </source>
</evidence>